<dbReference type="Pfam" id="PF10908">
    <property type="entry name" value="Tlde1_dom"/>
    <property type="match status" value="1"/>
</dbReference>
<evidence type="ECO:0000259" key="1">
    <source>
        <dbReference type="Pfam" id="PF10908"/>
    </source>
</evidence>
<name>A0A3A5JUQ0_9ENTR</name>
<dbReference type="RefSeq" id="WP_120064242.1">
    <property type="nucleotide sequence ID" value="NZ_QZWH01000013.1"/>
</dbReference>
<organism evidence="2 3">
    <name type="scientific">Buttiauxella izardii</name>
    <dbReference type="NCBI Taxonomy" id="82991"/>
    <lineage>
        <taxon>Bacteria</taxon>
        <taxon>Pseudomonadati</taxon>
        <taxon>Pseudomonadota</taxon>
        <taxon>Gammaproteobacteria</taxon>
        <taxon>Enterobacterales</taxon>
        <taxon>Enterobacteriaceae</taxon>
        <taxon>Buttiauxella</taxon>
    </lineage>
</organism>
<keyword evidence="3" id="KW-1185">Reference proteome</keyword>
<feature type="domain" description="Tlde1" evidence="1">
    <location>
        <begin position="25"/>
        <end position="147"/>
    </location>
</feature>
<accession>A0A3A5JUQ0</accession>
<proteinExistence type="predicted"/>
<evidence type="ECO:0000313" key="2">
    <source>
        <dbReference type="EMBL" id="RJT24033.1"/>
    </source>
</evidence>
<reference evidence="2 3" key="1">
    <citation type="submission" date="2018-09" db="EMBL/GenBank/DDBJ databases">
        <title>Draft genome sequence of Buttiauxella izardii CCUG 35510T.</title>
        <authorList>
            <person name="Salva-Serra F."/>
            <person name="Marathe N."/>
            <person name="Moore E."/>
            <person name="Stadler-Svensson L."/>
            <person name="Engstrom-Jakobsson H."/>
        </authorList>
    </citation>
    <scope>NUCLEOTIDE SEQUENCE [LARGE SCALE GENOMIC DNA]</scope>
    <source>
        <strain evidence="2 3">CCUG 35510</strain>
    </source>
</reference>
<dbReference type="OrthoDB" id="6490254at2"/>
<dbReference type="AlphaFoldDB" id="A0A3A5JUQ0"/>
<protein>
    <submittedName>
        <fullName evidence="2">DUF2778 domain-containing protein</fullName>
    </submittedName>
</protein>
<gene>
    <name evidence="2" type="ORF">D6029_07895</name>
</gene>
<sequence length="159" mass="17430">MIRCTFHLNGGALSTLSCPGIGFFPAYSSNAGPMRNNPDSIKVKDVGPLPPGQYYIVSRGRGGIGTMVKDIISSEYSGSDRAIWFALYRNDSQIDDHTFIEEVQRGNFRLHPAGYEGRSNGCITLPRNSDFTILRESLLKTAAFKVTALLTAFGTVQVY</sequence>
<dbReference type="InterPro" id="IPR021225">
    <property type="entry name" value="Tlde1_dom"/>
</dbReference>
<comment type="caution">
    <text evidence="2">The sequence shown here is derived from an EMBL/GenBank/DDBJ whole genome shotgun (WGS) entry which is preliminary data.</text>
</comment>
<dbReference type="Proteomes" id="UP000276295">
    <property type="component" value="Unassembled WGS sequence"/>
</dbReference>
<evidence type="ECO:0000313" key="3">
    <source>
        <dbReference type="Proteomes" id="UP000276295"/>
    </source>
</evidence>
<dbReference type="PROSITE" id="PS51257">
    <property type="entry name" value="PROKAR_LIPOPROTEIN"/>
    <property type="match status" value="1"/>
</dbReference>
<dbReference type="EMBL" id="QZWH01000013">
    <property type="protein sequence ID" value="RJT24033.1"/>
    <property type="molecule type" value="Genomic_DNA"/>
</dbReference>